<organism evidence="2 3">
    <name type="scientific">Marinobacter vinifirmus</name>
    <dbReference type="NCBI Taxonomy" id="355591"/>
    <lineage>
        <taxon>Bacteria</taxon>
        <taxon>Pseudomonadati</taxon>
        <taxon>Pseudomonadota</taxon>
        <taxon>Gammaproteobacteria</taxon>
        <taxon>Pseudomonadales</taxon>
        <taxon>Marinobacteraceae</taxon>
        <taxon>Marinobacter</taxon>
    </lineage>
</organism>
<sequence>MNDMNQPPIDAYDDFPEVGSQPQAGEQQQKKDDRKGFQNPVFPNDSVTTCSGFINEIRSHAKDSDTLFFVRAGLIQGARRNDRGEWEGDITNCDLLVGSTLRKWAESMKQFKDPFSGIRVTFVIRNLKFTPGIYEGKPVLSSRGVLEAITIGHLDQ</sequence>
<dbReference type="AlphaFoldDB" id="A0A7Z1IKY3"/>
<proteinExistence type="predicted"/>
<evidence type="ECO:0000313" key="3">
    <source>
        <dbReference type="Proteomes" id="UP000216984"/>
    </source>
</evidence>
<feature type="region of interest" description="Disordered" evidence="1">
    <location>
        <begin position="1"/>
        <end position="43"/>
    </location>
</feature>
<dbReference type="EMBL" id="NEFY01000035">
    <property type="protein sequence ID" value="OZC34600.1"/>
    <property type="molecule type" value="Genomic_DNA"/>
</dbReference>
<accession>A0A7Z1IKY3</accession>
<dbReference type="Proteomes" id="UP000216984">
    <property type="component" value="Unassembled WGS sequence"/>
</dbReference>
<gene>
    <name evidence="2" type="ORF">B9Q17_10055</name>
</gene>
<reference evidence="2 3" key="1">
    <citation type="submission" date="2017-06" db="EMBL/GenBank/DDBJ databases">
        <title>Draft genome sequence of the halophilic bacterium Marinobacter vinifirmus FB1.</title>
        <authorList>
            <person name="Stepanov V.G."/>
            <person name="Roberts D.J."/>
            <person name="Fox G.E."/>
        </authorList>
    </citation>
    <scope>NUCLEOTIDE SEQUENCE [LARGE SCALE GENOMIC DNA]</scope>
    <source>
        <strain evidence="2 3">FB1</strain>
    </source>
</reference>
<evidence type="ECO:0000256" key="1">
    <source>
        <dbReference type="SAM" id="MobiDB-lite"/>
    </source>
</evidence>
<keyword evidence="3" id="KW-1185">Reference proteome</keyword>
<name>A0A7Z1IKY3_9GAMM</name>
<evidence type="ECO:0000313" key="2">
    <source>
        <dbReference type="EMBL" id="OZC34600.1"/>
    </source>
</evidence>
<dbReference type="RefSeq" id="WP_094626124.1">
    <property type="nucleotide sequence ID" value="NZ_NEFY01000035.1"/>
</dbReference>
<comment type="caution">
    <text evidence="2">The sequence shown here is derived from an EMBL/GenBank/DDBJ whole genome shotgun (WGS) entry which is preliminary data.</text>
</comment>
<protein>
    <submittedName>
        <fullName evidence="2">Uncharacterized protein</fullName>
    </submittedName>
</protein>